<comment type="caution">
    <text evidence="1">The sequence shown here is derived from an EMBL/GenBank/DDBJ whole genome shotgun (WGS) entry which is preliminary data.</text>
</comment>
<protein>
    <submittedName>
        <fullName evidence="1">Uncharacterized protein</fullName>
    </submittedName>
</protein>
<reference evidence="1" key="2">
    <citation type="journal article" date="2020" name="Nat. Commun.">
        <title>Large-scale genome sequencing of mycorrhizal fungi provides insights into the early evolution of symbiotic traits.</title>
        <authorList>
            <person name="Miyauchi S."/>
            <person name="Kiss E."/>
            <person name="Kuo A."/>
            <person name="Drula E."/>
            <person name="Kohler A."/>
            <person name="Sanchez-Garcia M."/>
            <person name="Morin E."/>
            <person name="Andreopoulos B."/>
            <person name="Barry K.W."/>
            <person name="Bonito G."/>
            <person name="Buee M."/>
            <person name="Carver A."/>
            <person name="Chen C."/>
            <person name="Cichocki N."/>
            <person name="Clum A."/>
            <person name="Culley D."/>
            <person name="Crous P.W."/>
            <person name="Fauchery L."/>
            <person name="Girlanda M."/>
            <person name="Hayes R.D."/>
            <person name="Keri Z."/>
            <person name="LaButti K."/>
            <person name="Lipzen A."/>
            <person name="Lombard V."/>
            <person name="Magnuson J."/>
            <person name="Maillard F."/>
            <person name="Murat C."/>
            <person name="Nolan M."/>
            <person name="Ohm R.A."/>
            <person name="Pangilinan J."/>
            <person name="Pereira M.F."/>
            <person name="Perotto S."/>
            <person name="Peter M."/>
            <person name="Pfister S."/>
            <person name="Riley R."/>
            <person name="Sitrit Y."/>
            <person name="Stielow J.B."/>
            <person name="Szollosi G."/>
            <person name="Zifcakova L."/>
            <person name="Stursova M."/>
            <person name="Spatafora J.W."/>
            <person name="Tedersoo L."/>
            <person name="Vaario L.M."/>
            <person name="Yamada A."/>
            <person name="Yan M."/>
            <person name="Wang P."/>
            <person name="Xu J."/>
            <person name="Bruns T."/>
            <person name="Baldrian P."/>
            <person name="Vilgalys R."/>
            <person name="Dunand C."/>
            <person name="Henrissat B."/>
            <person name="Grigoriev I.V."/>
            <person name="Hibbett D."/>
            <person name="Nagy L.G."/>
            <person name="Martin F.M."/>
        </authorList>
    </citation>
    <scope>NUCLEOTIDE SEQUENCE</scope>
    <source>
        <strain evidence="1">Prilba</strain>
    </source>
</reference>
<proteinExistence type="predicted"/>
<dbReference type="AlphaFoldDB" id="A0A9P5N276"/>
<accession>A0A9P5N276</accession>
<dbReference type="Proteomes" id="UP000759537">
    <property type="component" value="Unassembled WGS sequence"/>
</dbReference>
<organism evidence="1 2">
    <name type="scientific">Russula ochroleuca</name>
    <dbReference type="NCBI Taxonomy" id="152965"/>
    <lineage>
        <taxon>Eukaryota</taxon>
        <taxon>Fungi</taxon>
        <taxon>Dikarya</taxon>
        <taxon>Basidiomycota</taxon>
        <taxon>Agaricomycotina</taxon>
        <taxon>Agaricomycetes</taxon>
        <taxon>Russulales</taxon>
        <taxon>Russulaceae</taxon>
        <taxon>Russula</taxon>
    </lineage>
</organism>
<gene>
    <name evidence="1" type="ORF">DFH94DRAFT_239968</name>
</gene>
<keyword evidence="2" id="KW-1185">Reference proteome</keyword>
<evidence type="ECO:0000313" key="2">
    <source>
        <dbReference type="Proteomes" id="UP000759537"/>
    </source>
</evidence>
<sequence length="157" mass="17524">MPPRSPPKILQVLVKTHKSTVFLSLPNETSVAVVKEQVLSAFLDDVFKAIHDVPKIFGLDDFVLSREVMERGQDTTFYEVLTDDQVLKDVVGNWAVLFVQFKDDSGRIQPVEVTIPSLMDDEDELSGTPGVGNDLAMDIDETFEESSVRKGKRKALD</sequence>
<evidence type="ECO:0000313" key="1">
    <source>
        <dbReference type="EMBL" id="KAF8484613.1"/>
    </source>
</evidence>
<reference evidence="1" key="1">
    <citation type="submission" date="2019-10" db="EMBL/GenBank/DDBJ databases">
        <authorList>
            <consortium name="DOE Joint Genome Institute"/>
            <person name="Kuo A."/>
            <person name="Miyauchi S."/>
            <person name="Kiss E."/>
            <person name="Drula E."/>
            <person name="Kohler A."/>
            <person name="Sanchez-Garcia M."/>
            <person name="Andreopoulos B."/>
            <person name="Barry K.W."/>
            <person name="Bonito G."/>
            <person name="Buee M."/>
            <person name="Carver A."/>
            <person name="Chen C."/>
            <person name="Cichocki N."/>
            <person name="Clum A."/>
            <person name="Culley D."/>
            <person name="Crous P.W."/>
            <person name="Fauchery L."/>
            <person name="Girlanda M."/>
            <person name="Hayes R."/>
            <person name="Keri Z."/>
            <person name="LaButti K."/>
            <person name="Lipzen A."/>
            <person name="Lombard V."/>
            <person name="Magnuson J."/>
            <person name="Maillard F."/>
            <person name="Morin E."/>
            <person name="Murat C."/>
            <person name="Nolan M."/>
            <person name="Ohm R."/>
            <person name="Pangilinan J."/>
            <person name="Pereira M."/>
            <person name="Perotto S."/>
            <person name="Peter M."/>
            <person name="Riley R."/>
            <person name="Sitrit Y."/>
            <person name="Stielow B."/>
            <person name="Szollosi G."/>
            <person name="Zifcakova L."/>
            <person name="Stursova M."/>
            <person name="Spatafora J.W."/>
            <person name="Tedersoo L."/>
            <person name="Vaario L.-M."/>
            <person name="Yamada A."/>
            <person name="Yan M."/>
            <person name="Wang P."/>
            <person name="Xu J."/>
            <person name="Bruns T."/>
            <person name="Baldrian P."/>
            <person name="Vilgalys R."/>
            <person name="Henrissat B."/>
            <person name="Grigoriev I.V."/>
            <person name="Hibbett D."/>
            <person name="Nagy L.G."/>
            <person name="Martin F.M."/>
        </authorList>
    </citation>
    <scope>NUCLEOTIDE SEQUENCE</scope>
    <source>
        <strain evidence="1">Prilba</strain>
    </source>
</reference>
<dbReference type="EMBL" id="WHVB01000003">
    <property type="protein sequence ID" value="KAF8484613.1"/>
    <property type="molecule type" value="Genomic_DNA"/>
</dbReference>
<name>A0A9P5N276_9AGAM</name>
<dbReference type="OrthoDB" id="3173670at2759"/>